<dbReference type="AlphaFoldDB" id="A0A4U6S7H9"/>
<dbReference type="GO" id="GO:0019867">
    <property type="term" value="C:outer membrane"/>
    <property type="evidence" value="ECO:0007669"/>
    <property type="project" value="InterPro"/>
</dbReference>
<dbReference type="InterPro" id="IPR006315">
    <property type="entry name" value="OM_autotransptr_brl_dom"/>
</dbReference>
<reference evidence="2 3" key="1">
    <citation type="submission" date="2019-05" db="EMBL/GenBank/DDBJ databases">
        <title>Draft Genome of Bradyrhizobium elkanii strain SEMIA 938, Used in Commercial Inoculants for Lupinus spp. in Brazil.</title>
        <authorList>
            <person name="Hungria M."/>
            <person name="Delamuta J.R.M."/>
            <person name="Ribeiro R.A."/>
            <person name="Nogueira M.A."/>
        </authorList>
    </citation>
    <scope>NUCLEOTIDE SEQUENCE [LARGE SCALE GENOMIC DNA]</scope>
    <source>
        <strain evidence="2 3">Semia 938</strain>
    </source>
</reference>
<sequence>MGAWGRLNGDGNAAGMTRDLAGFFSGVDHSFAPNWIAGIAGGYTSSSVHVGDRASSADIETAHLAGYVGASYGAVNLRGGASASFSTLDTSRSIVFPGFFDTARARYDATTAQVFGEIGYGLSLGRAALEPFAGLAWAHLDNDSFAETGGSGAAALRGAGSNQDVGYSSLGARIATSFALTNGMQLTPRASLAWQYAFGDVTPMAALAFQSLGTGFIVAGVPLARNAALVEGGLDLRVTPQASIGIAYVGQLADRV</sequence>
<dbReference type="EMBL" id="SZZP01000001">
    <property type="protein sequence ID" value="TKV83784.1"/>
    <property type="molecule type" value="Genomic_DNA"/>
</dbReference>
<gene>
    <name evidence="2" type="ORF">FDV58_00845</name>
</gene>
<dbReference type="Gene3D" id="2.40.128.130">
    <property type="entry name" value="Autotransporter beta-domain"/>
    <property type="match status" value="1"/>
</dbReference>
<feature type="domain" description="Autotransporter" evidence="1">
    <location>
        <begin position="1"/>
        <end position="256"/>
    </location>
</feature>
<dbReference type="InterPro" id="IPR005546">
    <property type="entry name" value="Autotransporte_beta"/>
</dbReference>
<protein>
    <submittedName>
        <fullName evidence="2">Autotransporter outer membrane beta-barrel domain-containing protein</fullName>
    </submittedName>
</protein>
<dbReference type="NCBIfam" id="TIGR01414">
    <property type="entry name" value="autotrans_barl"/>
    <property type="match status" value="1"/>
</dbReference>
<dbReference type="PROSITE" id="PS51208">
    <property type="entry name" value="AUTOTRANSPORTER"/>
    <property type="match status" value="1"/>
</dbReference>
<proteinExistence type="predicted"/>
<evidence type="ECO:0000259" key="1">
    <source>
        <dbReference type="PROSITE" id="PS51208"/>
    </source>
</evidence>
<evidence type="ECO:0000313" key="2">
    <source>
        <dbReference type="EMBL" id="TKV83784.1"/>
    </source>
</evidence>
<dbReference type="SMART" id="SM00869">
    <property type="entry name" value="Autotransporter"/>
    <property type="match status" value="1"/>
</dbReference>
<dbReference type="InterPro" id="IPR036709">
    <property type="entry name" value="Autotransporte_beta_dom_sf"/>
</dbReference>
<dbReference type="SUPFAM" id="SSF103515">
    <property type="entry name" value="Autotransporter"/>
    <property type="match status" value="1"/>
</dbReference>
<comment type="caution">
    <text evidence="2">The sequence shown here is derived from an EMBL/GenBank/DDBJ whole genome shotgun (WGS) entry which is preliminary data.</text>
</comment>
<accession>A0A4U6S7H9</accession>
<organism evidence="2 3">
    <name type="scientific">Bradyrhizobium elkanii</name>
    <dbReference type="NCBI Taxonomy" id="29448"/>
    <lineage>
        <taxon>Bacteria</taxon>
        <taxon>Pseudomonadati</taxon>
        <taxon>Pseudomonadota</taxon>
        <taxon>Alphaproteobacteria</taxon>
        <taxon>Hyphomicrobiales</taxon>
        <taxon>Nitrobacteraceae</taxon>
        <taxon>Bradyrhizobium</taxon>
    </lineage>
</organism>
<name>A0A4U6S7H9_BRAEL</name>
<dbReference type="Proteomes" id="UP000305095">
    <property type="component" value="Unassembled WGS sequence"/>
</dbReference>
<evidence type="ECO:0000313" key="3">
    <source>
        <dbReference type="Proteomes" id="UP000305095"/>
    </source>
</evidence>
<dbReference type="Pfam" id="PF03797">
    <property type="entry name" value="Autotransporter"/>
    <property type="match status" value="1"/>
</dbReference>